<dbReference type="AlphaFoldDB" id="A0A077LWG1"/>
<accession>A0A077LWG1</accession>
<evidence type="ECO:0000313" key="1">
    <source>
        <dbReference type="EMBL" id="CCH77137.1"/>
    </source>
</evidence>
<reference evidence="1 2" key="1">
    <citation type="journal article" date="2013" name="ISME J.">
        <title>A metabolic model for members of the genus Tetrasphaera involved in enhanced biological phosphorus removal.</title>
        <authorList>
            <person name="Kristiansen R."/>
            <person name="Nguyen H.T.T."/>
            <person name="Saunders A.M."/>
            <person name="Nielsen J.L."/>
            <person name="Wimmer R."/>
            <person name="Le V.Q."/>
            <person name="McIlroy S.J."/>
            <person name="Petrovski S."/>
            <person name="Seviour R.J."/>
            <person name="Calteau A."/>
            <person name="Nielsen K.L."/>
            <person name="Nielsen P.H."/>
        </authorList>
    </citation>
    <scope>NUCLEOTIDE SEQUENCE [LARGE SCALE GENOMIC DNA]</scope>
    <source>
        <strain evidence="1 2">T1-X7</strain>
    </source>
</reference>
<gene>
    <name evidence="1" type="ORF">BN12_1680003</name>
</gene>
<keyword evidence="2" id="KW-1185">Reference proteome</keyword>
<name>A0A077LWG1_9MICO</name>
<organism evidence="1 2">
    <name type="scientific">Nostocoides japonicum T1-X7</name>
    <dbReference type="NCBI Taxonomy" id="1194083"/>
    <lineage>
        <taxon>Bacteria</taxon>
        <taxon>Bacillati</taxon>
        <taxon>Actinomycetota</taxon>
        <taxon>Actinomycetes</taxon>
        <taxon>Micrococcales</taxon>
        <taxon>Intrasporangiaceae</taxon>
        <taxon>Nostocoides</taxon>
    </lineage>
</organism>
<dbReference type="RefSeq" id="WP_048554057.1">
    <property type="nucleotide sequence ID" value="NZ_HF570958.1"/>
</dbReference>
<proteinExistence type="predicted"/>
<dbReference type="STRING" id="1194083.BN12_1680003"/>
<sequence>MDPDKIRENRLRRMADRQGLRLVKSRRRDPRALDYGTYMLTDPCTNTVVAWGLQSGYGLSLDEVEARLTEDDE</sequence>
<dbReference type="OrthoDB" id="5194933at2"/>
<dbReference type="EMBL" id="CAJB01000077">
    <property type="protein sequence ID" value="CCH77137.1"/>
    <property type="molecule type" value="Genomic_DNA"/>
</dbReference>
<evidence type="ECO:0000313" key="2">
    <source>
        <dbReference type="Proteomes" id="UP000035721"/>
    </source>
</evidence>
<comment type="caution">
    <text evidence="1">The sequence shown here is derived from an EMBL/GenBank/DDBJ whole genome shotgun (WGS) entry which is preliminary data.</text>
</comment>
<protein>
    <submittedName>
        <fullName evidence="1">Uncharacterized protein</fullName>
    </submittedName>
</protein>
<dbReference type="Proteomes" id="UP000035721">
    <property type="component" value="Unassembled WGS sequence"/>
</dbReference>